<dbReference type="RefSeq" id="WP_166009197.1">
    <property type="nucleotide sequence ID" value="NZ_CP049888.1"/>
</dbReference>
<dbReference type="EMBL" id="CP049888">
    <property type="protein sequence ID" value="QIL50012.1"/>
    <property type="molecule type" value="Genomic_DNA"/>
</dbReference>
<name>A0A6G8AYI0_9LACO</name>
<evidence type="ECO:0000256" key="5">
    <source>
        <dbReference type="ARBA" id="ARBA00022679"/>
    </source>
</evidence>
<evidence type="ECO:0000259" key="10">
    <source>
        <dbReference type="Pfam" id="PF02870"/>
    </source>
</evidence>
<proteinExistence type="inferred from homology"/>
<organism evidence="11 12">
    <name type="scientific">Weissella coleopterorum</name>
    <dbReference type="NCBI Taxonomy" id="2714949"/>
    <lineage>
        <taxon>Bacteria</taxon>
        <taxon>Bacillati</taxon>
        <taxon>Bacillota</taxon>
        <taxon>Bacilli</taxon>
        <taxon>Lactobacillales</taxon>
        <taxon>Lactobacillaceae</taxon>
        <taxon>Weissella</taxon>
    </lineage>
</organism>
<dbReference type="SUPFAM" id="SSF46767">
    <property type="entry name" value="Methylated DNA-protein cysteine methyltransferase, C-terminal domain"/>
    <property type="match status" value="1"/>
</dbReference>
<accession>A0A6G8AYI0</accession>
<dbReference type="PANTHER" id="PTHR10815">
    <property type="entry name" value="METHYLATED-DNA--PROTEIN-CYSTEINE METHYLTRANSFERASE"/>
    <property type="match status" value="1"/>
</dbReference>
<evidence type="ECO:0000256" key="6">
    <source>
        <dbReference type="ARBA" id="ARBA00022763"/>
    </source>
</evidence>
<dbReference type="InterPro" id="IPR008332">
    <property type="entry name" value="MethylG_MeTrfase_N"/>
</dbReference>
<dbReference type="InterPro" id="IPR014048">
    <property type="entry name" value="MethylDNA_cys_MeTrfase_DNA-bd"/>
</dbReference>
<dbReference type="NCBIfam" id="TIGR00589">
    <property type="entry name" value="ogt"/>
    <property type="match status" value="1"/>
</dbReference>
<dbReference type="GO" id="GO:0003908">
    <property type="term" value="F:methylated-DNA-[protein]-cysteine S-methyltransferase activity"/>
    <property type="evidence" value="ECO:0007669"/>
    <property type="project" value="UniProtKB-EC"/>
</dbReference>
<evidence type="ECO:0000256" key="2">
    <source>
        <dbReference type="ARBA" id="ARBA00008711"/>
    </source>
</evidence>
<evidence type="ECO:0000256" key="3">
    <source>
        <dbReference type="ARBA" id="ARBA00011918"/>
    </source>
</evidence>
<evidence type="ECO:0000313" key="12">
    <source>
        <dbReference type="Proteomes" id="UP000500741"/>
    </source>
</evidence>
<dbReference type="CDD" id="cd06445">
    <property type="entry name" value="ATase"/>
    <property type="match status" value="1"/>
</dbReference>
<evidence type="ECO:0000256" key="4">
    <source>
        <dbReference type="ARBA" id="ARBA00022603"/>
    </source>
</evidence>
<dbReference type="SUPFAM" id="SSF53155">
    <property type="entry name" value="Methylated DNA-protein cysteine methyltransferase domain"/>
    <property type="match status" value="1"/>
</dbReference>
<reference evidence="11 12" key="1">
    <citation type="submission" date="2020-03" db="EMBL/GenBank/DDBJ databases">
        <title>Weissella sp. nov., isolated from Cybister lewisianus.</title>
        <authorList>
            <person name="Hyun D.-W."/>
            <person name="Bae J.-W."/>
        </authorList>
    </citation>
    <scope>NUCLEOTIDE SEQUENCE [LARGE SCALE GENOMIC DNA]</scope>
    <source>
        <strain evidence="11 12">HDW19</strain>
    </source>
</reference>
<dbReference type="GO" id="GO:0032259">
    <property type="term" value="P:methylation"/>
    <property type="evidence" value="ECO:0007669"/>
    <property type="project" value="UniProtKB-KW"/>
</dbReference>
<protein>
    <recommendedName>
        <fullName evidence="3">methylated-DNA--[protein]-cysteine S-methyltransferase</fullName>
        <ecNumber evidence="3">2.1.1.63</ecNumber>
    </recommendedName>
</protein>
<evidence type="ECO:0000256" key="8">
    <source>
        <dbReference type="ARBA" id="ARBA00049348"/>
    </source>
</evidence>
<evidence type="ECO:0000256" key="7">
    <source>
        <dbReference type="ARBA" id="ARBA00023204"/>
    </source>
</evidence>
<dbReference type="Gene3D" id="1.10.10.10">
    <property type="entry name" value="Winged helix-like DNA-binding domain superfamily/Winged helix DNA-binding domain"/>
    <property type="match status" value="1"/>
</dbReference>
<dbReference type="Pfam" id="PF02870">
    <property type="entry name" value="Methyltransf_1N"/>
    <property type="match status" value="1"/>
</dbReference>
<comment type="catalytic activity">
    <reaction evidence="1">
        <text>a 4-O-methyl-thymidine in DNA + L-cysteinyl-[protein] = a thymidine in DNA + S-methyl-L-cysteinyl-[protein]</text>
        <dbReference type="Rhea" id="RHEA:53428"/>
        <dbReference type="Rhea" id="RHEA-COMP:10131"/>
        <dbReference type="Rhea" id="RHEA-COMP:10132"/>
        <dbReference type="Rhea" id="RHEA-COMP:13555"/>
        <dbReference type="Rhea" id="RHEA-COMP:13556"/>
        <dbReference type="ChEBI" id="CHEBI:29950"/>
        <dbReference type="ChEBI" id="CHEBI:82612"/>
        <dbReference type="ChEBI" id="CHEBI:137386"/>
        <dbReference type="ChEBI" id="CHEBI:137387"/>
        <dbReference type="EC" id="2.1.1.63"/>
    </reaction>
</comment>
<dbReference type="EC" id="2.1.1.63" evidence="3"/>
<sequence>MLSQFEYHSPLGPMTLLVEADELVGLWFNDQRHFAAQYDLEQIEIKATPQIRTVIDWLDQYFAGQQPDPFAIKLKPQVTEFRSRVLEALQDVPYGTQTTYGSLGQKIVLDRKRAHFYARAIGGAVGHNPISIIIPCHRILGQNGELTGYAGGIERKKWLLQHERIKYKKHS</sequence>
<dbReference type="InterPro" id="IPR036631">
    <property type="entry name" value="MGMT_N_sf"/>
</dbReference>
<dbReference type="PANTHER" id="PTHR10815:SF5">
    <property type="entry name" value="METHYLATED-DNA--PROTEIN-CYSTEINE METHYLTRANSFERASE"/>
    <property type="match status" value="1"/>
</dbReference>
<dbReference type="InterPro" id="IPR036217">
    <property type="entry name" value="MethylDNA_cys_MeTrfase_DNAb"/>
</dbReference>
<feature type="domain" description="Methylated-DNA-[protein]-cysteine S-methyltransferase DNA binding" evidence="9">
    <location>
        <begin position="80"/>
        <end position="164"/>
    </location>
</feature>
<dbReference type="InterPro" id="IPR036388">
    <property type="entry name" value="WH-like_DNA-bd_sf"/>
</dbReference>
<comment type="catalytic activity">
    <reaction evidence="8">
        <text>a 6-O-methyl-2'-deoxyguanosine in DNA + L-cysteinyl-[protein] = S-methyl-L-cysteinyl-[protein] + a 2'-deoxyguanosine in DNA</text>
        <dbReference type="Rhea" id="RHEA:24000"/>
        <dbReference type="Rhea" id="RHEA-COMP:10131"/>
        <dbReference type="Rhea" id="RHEA-COMP:10132"/>
        <dbReference type="Rhea" id="RHEA-COMP:11367"/>
        <dbReference type="Rhea" id="RHEA-COMP:11368"/>
        <dbReference type="ChEBI" id="CHEBI:29950"/>
        <dbReference type="ChEBI" id="CHEBI:82612"/>
        <dbReference type="ChEBI" id="CHEBI:85445"/>
        <dbReference type="ChEBI" id="CHEBI:85448"/>
        <dbReference type="EC" id="2.1.1.63"/>
    </reaction>
</comment>
<dbReference type="Pfam" id="PF01035">
    <property type="entry name" value="DNA_binding_1"/>
    <property type="match status" value="1"/>
</dbReference>
<dbReference type="AlphaFoldDB" id="A0A6G8AYI0"/>
<keyword evidence="5 11" id="KW-0808">Transferase</keyword>
<dbReference type="FunFam" id="1.10.10.10:FF:000214">
    <property type="entry name" value="Methylated-DNA--protein-cysteine methyltransferase"/>
    <property type="match status" value="1"/>
</dbReference>
<keyword evidence="4 11" id="KW-0489">Methyltransferase</keyword>
<gene>
    <name evidence="11" type="ORF">G7084_00950</name>
</gene>
<feature type="domain" description="Methylguanine DNA methyltransferase ribonuclease-like" evidence="10">
    <location>
        <begin position="7"/>
        <end position="75"/>
    </location>
</feature>
<dbReference type="Gene3D" id="3.30.160.70">
    <property type="entry name" value="Methylated DNA-protein cysteine methyltransferase domain"/>
    <property type="match status" value="1"/>
</dbReference>
<dbReference type="InterPro" id="IPR001497">
    <property type="entry name" value="MethylDNA_cys_MeTrfase_AS"/>
</dbReference>
<evidence type="ECO:0000259" key="9">
    <source>
        <dbReference type="Pfam" id="PF01035"/>
    </source>
</evidence>
<keyword evidence="7" id="KW-0234">DNA repair</keyword>
<dbReference type="KEGG" id="wco:G7084_00950"/>
<dbReference type="GO" id="GO:0006281">
    <property type="term" value="P:DNA repair"/>
    <property type="evidence" value="ECO:0007669"/>
    <property type="project" value="UniProtKB-KW"/>
</dbReference>
<dbReference type="Proteomes" id="UP000500741">
    <property type="component" value="Chromosome"/>
</dbReference>
<dbReference type="PROSITE" id="PS00374">
    <property type="entry name" value="MGMT"/>
    <property type="match status" value="1"/>
</dbReference>
<evidence type="ECO:0000313" key="11">
    <source>
        <dbReference type="EMBL" id="QIL50012.1"/>
    </source>
</evidence>
<comment type="similarity">
    <text evidence="2">Belongs to the MGMT family.</text>
</comment>
<keyword evidence="12" id="KW-1185">Reference proteome</keyword>
<keyword evidence="6" id="KW-0227">DNA damage</keyword>
<evidence type="ECO:0000256" key="1">
    <source>
        <dbReference type="ARBA" id="ARBA00001286"/>
    </source>
</evidence>